<keyword evidence="2" id="KW-0812">Transmembrane</keyword>
<keyword evidence="2" id="KW-1133">Transmembrane helix</keyword>
<feature type="compositionally biased region" description="Low complexity" evidence="1">
    <location>
        <begin position="1"/>
        <end position="17"/>
    </location>
</feature>
<dbReference type="InterPro" id="IPR035166">
    <property type="entry name" value="DUF5336"/>
</dbReference>
<sequence length="270" mass="27277">MSYPSGPSGQSGNSGYPSGPPATQYSAPTQQFGPSSEAAPAGPSKIPQYLDIAVAALGLLAYLTTFALDSGTTIGPIAAILAGLLAGVGLVPKQKSHFGVVAVLAALGFLLILSDVITVGAGNADWPWYLLIVLALLQVIAAVAGLLMDAGVITAPVPKPKYEQPNPYGQYGAPGPYYGQPQHGGPTHQQGPPQRTGYPPQQYGGYQGGPSTGGFGPQPGPQPESGPPTPPTGFPAFGSPQSSSGSQPTQSFETQQPQPQAAPQSAPPPS</sequence>
<feature type="compositionally biased region" description="Low complexity" evidence="1">
    <location>
        <begin position="234"/>
        <end position="264"/>
    </location>
</feature>
<dbReference type="EMBL" id="RCZG01000002">
    <property type="protein sequence ID" value="TPG36072.1"/>
    <property type="molecule type" value="Genomic_DNA"/>
</dbReference>
<feature type="compositionally biased region" description="Low complexity" evidence="1">
    <location>
        <begin position="164"/>
        <end position="204"/>
    </location>
</feature>
<organism evidence="3 4">
    <name type="scientific">Mycolicibacterium hodleri</name>
    <dbReference type="NCBI Taxonomy" id="49897"/>
    <lineage>
        <taxon>Bacteria</taxon>
        <taxon>Bacillati</taxon>
        <taxon>Actinomycetota</taxon>
        <taxon>Actinomycetes</taxon>
        <taxon>Mycobacteriales</taxon>
        <taxon>Mycobacteriaceae</taxon>
        <taxon>Mycolicibacterium</taxon>
    </lineage>
</organism>
<evidence type="ECO:0000313" key="3">
    <source>
        <dbReference type="EMBL" id="TPG36072.1"/>
    </source>
</evidence>
<feature type="compositionally biased region" description="Polar residues" evidence="1">
    <location>
        <begin position="23"/>
        <end position="34"/>
    </location>
</feature>
<dbReference type="OrthoDB" id="4763530at2"/>
<feature type="transmembrane region" description="Helical" evidence="2">
    <location>
        <begin position="128"/>
        <end position="152"/>
    </location>
</feature>
<keyword evidence="2" id="KW-0472">Membrane</keyword>
<feature type="compositionally biased region" description="Pro residues" evidence="1">
    <location>
        <begin position="218"/>
        <end position="233"/>
    </location>
</feature>
<dbReference type="AlphaFoldDB" id="A0A502EGF5"/>
<feature type="transmembrane region" description="Helical" evidence="2">
    <location>
        <begin position="74"/>
        <end position="91"/>
    </location>
</feature>
<evidence type="ECO:0000256" key="1">
    <source>
        <dbReference type="SAM" id="MobiDB-lite"/>
    </source>
</evidence>
<evidence type="ECO:0008006" key="5">
    <source>
        <dbReference type="Google" id="ProtNLM"/>
    </source>
</evidence>
<comment type="caution">
    <text evidence="3">The sequence shown here is derived from an EMBL/GenBank/DDBJ whole genome shotgun (WGS) entry which is preliminary data.</text>
</comment>
<gene>
    <name evidence="3" type="ORF">EAH80_06490</name>
</gene>
<feature type="region of interest" description="Disordered" evidence="1">
    <location>
        <begin position="164"/>
        <end position="270"/>
    </location>
</feature>
<reference evidence="3 4" key="1">
    <citation type="journal article" date="2019" name="Environ. Microbiol.">
        <title>Species interactions and distinct microbial communities in high Arctic permafrost affected cryosols are associated with the CH4 and CO2 gas fluxes.</title>
        <authorList>
            <person name="Altshuler I."/>
            <person name="Hamel J."/>
            <person name="Turney S."/>
            <person name="Magnuson E."/>
            <person name="Levesque R."/>
            <person name="Greer C."/>
            <person name="Whyte L.G."/>
        </authorList>
    </citation>
    <scope>NUCLEOTIDE SEQUENCE [LARGE SCALE GENOMIC DNA]</scope>
    <source>
        <strain evidence="3 4">S5.20</strain>
    </source>
</reference>
<dbReference type="Proteomes" id="UP000320095">
    <property type="component" value="Unassembled WGS sequence"/>
</dbReference>
<proteinExistence type="predicted"/>
<accession>A0A502EGF5</accession>
<feature type="compositionally biased region" description="Gly residues" evidence="1">
    <location>
        <begin position="205"/>
        <end position="217"/>
    </location>
</feature>
<dbReference type="RefSeq" id="WP_140688996.1">
    <property type="nucleotide sequence ID" value="NZ_RCZG01000002.1"/>
</dbReference>
<evidence type="ECO:0000313" key="4">
    <source>
        <dbReference type="Proteomes" id="UP000320095"/>
    </source>
</evidence>
<feature type="transmembrane region" description="Helical" evidence="2">
    <location>
        <begin position="98"/>
        <end position="122"/>
    </location>
</feature>
<keyword evidence="4" id="KW-1185">Reference proteome</keyword>
<name>A0A502EGF5_9MYCO</name>
<feature type="region of interest" description="Disordered" evidence="1">
    <location>
        <begin position="1"/>
        <end position="40"/>
    </location>
</feature>
<dbReference type="Pfam" id="PF17270">
    <property type="entry name" value="DUF5336"/>
    <property type="match status" value="1"/>
</dbReference>
<protein>
    <recommendedName>
        <fullName evidence="5">Antigen</fullName>
    </recommendedName>
</protein>
<evidence type="ECO:0000256" key="2">
    <source>
        <dbReference type="SAM" id="Phobius"/>
    </source>
</evidence>